<dbReference type="AlphaFoldDB" id="A0A3N1LJ17"/>
<dbReference type="NCBIfam" id="TIGR00974">
    <property type="entry name" value="3a0107s02c"/>
    <property type="match status" value="1"/>
</dbReference>
<sequence>MTSTPIDAVAPRTAAHAARTRTTDMRAVGEPNLWAFGGALAFGCAMIVGFLLLVFWNGVATFWPKPLVVVTQADGARVAGEPFRSETFRPGPELLATLDPAVRGAIAAAGGTATRTLYRTGNYDIYNEDFRWVSDFAVTGTATPPGLVFVERLEWGPFVGRIAGVAVDGQARPELAADRAALAVAHDTARARWRQIRHIERDLIGDINHRLERGRLALRRVALKNGKGTPEHTAAQARFAELEQALQADYARLAAEAQALKAEDALSRITLAEVGGAEKTINLSSVVRLYPANDLDLAGKLAVYASRWWEFVSDEPREANTEGGVLPAIFGTFVMTLLLVIVVAPFGVVTALYLREYARQGRLVSIVRISVNNLAGVPSIVYGVFGLGFFAYVLGGSIDGLFFPERLPNPTFGTGGILWASLTLALLTVPVVIVATEEALSAVPRSMREGSLACGASKWQTIRHIVLPRAMPGIMTGIILAMARGAGEVAPLMLVGVVKLAPELPLDGYFPFFHLERSFMHLGFHIFDVGFQSRNSEAGKPMVFVTTLLLIGLIFLMNISAIVIRNRLKRKFAGSQF</sequence>
<feature type="transmembrane region" description="Helical" evidence="9">
    <location>
        <begin position="33"/>
        <end position="56"/>
    </location>
</feature>
<accession>A0A3N1LJ17</accession>
<keyword evidence="4" id="KW-0813">Transport</keyword>
<organism evidence="11 12">
    <name type="scientific">Stella humosa</name>
    <dbReference type="NCBI Taxonomy" id="94"/>
    <lineage>
        <taxon>Bacteria</taxon>
        <taxon>Pseudomonadati</taxon>
        <taxon>Pseudomonadota</taxon>
        <taxon>Alphaproteobacteria</taxon>
        <taxon>Rhodospirillales</taxon>
        <taxon>Stellaceae</taxon>
        <taxon>Stella</taxon>
    </lineage>
</organism>
<evidence type="ECO:0000256" key="4">
    <source>
        <dbReference type="ARBA" id="ARBA00022448"/>
    </source>
</evidence>
<keyword evidence="5 9" id="KW-1003">Cell membrane</keyword>
<reference evidence="11 12" key="1">
    <citation type="submission" date="2018-11" db="EMBL/GenBank/DDBJ databases">
        <title>Genomic Encyclopedia of Type Strains, Phase IV (KMG-IV): sequencing the most valuable type-strain genomes for metagenomic binning, comparative biology and taxonomic classification.</title>
        <authorList>
            <person name="Goeker M."/>
        </authorList>
    </citation>
    <scope>NUCLEOTIDE SEQUENCE [LARGE SCALE GENOMIC DNA]</scope>
    <source>
        <strain evidence="11 12">DSM 5900</strain>
    </source>
</reference>
<feature type="transmembrane region" description="Helical" evidence="9">
    <location>
        <begin position="542"/>
        <end position="564"/>
    </location>
</feature>
<dbReference type="InterPro" id="IPR005672">
    <property type="entry name" value="Phosphate_PstA"/>
</dbReference>
<dbReference type="GO" id="GO:0005315">
    <property type="term" value="F:phosphate transmembrane transporter activity"/>
    <property type="evidence" value="ECO:0007669"/>
    <property type="project" value="InterPro"/>
</dbReference>
<feature type="transmembrane region" description="Helical" evidence="9">
    <location>
        <begin position="466"/>
        <end position="486"/>
    </location>
</feature>
<dbReference type="EMBL" id="RJKX01000014">
    <property type="protein sequence ID" value="ROP90838.1"/>
    <property type="molecule type" value="Genomic_DNA"/>
</dbReference>
<name>A0A3N1LJ17_9PROT</name>
<dbReference type="PANTHER" id="PTHR43470">
    <property type="entry name" value="PHOSPHATE TRANSPORT SYSTEM PERMEASE PROTEIN PSTA-RELATED"/>
    <property type="match status" value="1"/>
</dbReference>
<dbReference type="InterPro" id="IPR000515">
    <property type="entry name" value="MetI-like"/>
</dbReference>
<evidence type="ECO:0000256" key="6">
    <source>
        <dbReference type="ARBA" id="ARBA00022692"/>
    </source>
</evidence>
<dbReference type="Pfam" id="PF00528">
    <property type="entry name" value="BPD_transp_1"/>
    <property type="match status" value="1"/>
</dbReference>
<evidence type="ECO:0000256" key="8">
    <source>
        <dbReference type="ARBA" id="ARBA00023136"/>
    </source>
</evidence>
<dbReference type="PANTHER" id="PTHR43470:SF6">
    <property type="entry name" value="PHOSPHATE TRANSPORT SYSTEM PERMEASE PROTEIN PSTA"/>
    <property type="match status" value="1"/>
</dbReference>
<keyword evidence="6 9" id="KW-0812">Transmembrane</keyword>
<dbReference type="SUPFAM" id="SSF161098">
    <property type="entry name" value="MetI-like"/>
    <property type="match status" value="1"/>
</dbReference>
<feature type="domain" description="ABC transmembrane type-1" evidence="10">
    <location>
        <begin position="329"/>
        <end position="561"/>
    </location>
</feature>
<evidence type="ECO:0000313" key="12">
    <source>
        <dbReference type="Proteomes" id="UP000278222"/>
    </source>
</evidence>
<comment type="similarity">
    <text evidence="2 9">Belongs to the binding-protein-dependent transport system permease family. CysTW subfamily.</text>
</comment>
<dbReference type="InterPro" id="IPR035906">
    <property type="entry name" value="MetI-like_sf"/>
</dbReference>
<comment type="subcellular location">
    <subcellularLocation>
        <location evidence="9">Cell inner membrane</location>
        <topology evidence="9">Multi-pass membrane protein</topology>
    </subcellularLocation>
    <subcellularLocation>
        <location evidence="1">Cell membrane</location>
        <topology evidence="1">Multi-pass membrane protein</topology>
    </subcellularLocation>
</comment>
<keyword evidence="12" id="KW-1185">Reference proteome</keyword>
<keyword evidence="8 9" id="KW-0472">Membrane</keyword>
<gene>
    <name evidence="11" type="ORF">EDC65_2697</name>
</gene>
<dbReference type="GO" id="GO:0035435">
    <property type="term" value="P:phosphate ion transmembrane transport"/>
    <property type="evidence" value="ECO:0007669"/>
    <property type="project" value="InterPro"/>
</dbReference>
<evidence type="ECO:0000256" key="7">
    <source>
        <dbReference type="ARBA" id="ARBA00022989"/>
    </source>
</evidence>
<evidence type="ECO:0000256" key="2">
    <source>
        <dbReference type="ARBA" id="ARBA00007069"/>
    </source>
</evidence>
<feature type="transmembrane region" description="Helical" evidence="9">
    <location>
        <begin position="374"/>
        <end position="395"/>
    </location>
</feature>
<dbReference type="Proteomes" id="UP000278222">
    <property type="component" value="Unassembled WGS sequence"/>
</dbReference>
<dbReference type="GO" id="GO:0005886">
    <property type="term" value="C:plasma membrane"/>
    <property type="evidence" value="ECO:0007669"/>
    <property type="project" value="UniProtKB-SubCell"/>
</dbReference>
<comment type="caution">
    <text evidence="11">The sequence shown here is derived from an EMBL/GenBank/DDBJ whole genome shotgun (WGS) entry which is preliminary data.</text>
</comment>
<dbReference type="Gene3D" id="1.10.3720.10">
    <property type="entry name" value="MetI-like"/>
    <property type="match status" value="1"/>
</dbReference>
<evidence type="ECO:0000256" key="9">
    <source>
        <dbReference type="RuleBase" id="RU363043"/>
    </source>
</evidence>
<proteinExistence type="inferred from homology"/>
<evidence type="ECO:0000259" key="10">
    <source>
        <dbReference type="PROSITE" id="PS50928"/>
    </source>
</evidence>
<evidence type="ECO:0000256" key="3">
    <source>
        <dbReference type="ARBA" id="ARBA00016864"/>
    </source>
</evidence>
<feature type="transmembrane region" description="Helical" evidence="9">
    <location>
        <begin position="415"/>
        <end position="435"/>
    </location>
</feature>
<keyword evidence="7 9" id="KW-1133">Transmembrane helix</keyword>
<dbReference type="PROSITE" id="PS50928">
    <property type="entry name" value="ABC_TM1"/>
    <property type="match status" value="1"/>
</dbReference>
<evidence type="ECO:0000256" key="1">
    <source>
        <dbReference type="ARBA" id="ARBA00004651"/>
    </source>
</evidence>
<protein>
    <recommendedName>
        <fullName evidence="3 9">Phosphate transport system permease protein PstA</fullName>
    </recommendedName>
</protein>
<dbReference type="CDD" id="cd06261">
    <property type="entry name" value="TM_PBP2"/>
    <property type="match status" value="1"/>
</dbReference>
<dbReference type="RefSeq" id="WP_123691288.1">
    <property type="nucleotide sequence ID" value="NZ_AP019700.1"/>
</dbReference>
<evidence type="ECO:0000256" key="5">
    <source>
        <dbReference type="ARBA" id="ARBA00022475"/>
    </source>
</evidence>
<feature type="transmembrane region" description="Helical" evidence="9">
    <location>
        <begin position="325"/>
        <end position="354"/>
    </location>
</feature>
<evidence type="ECO:0000313" key="11">
    <source>
        <dbReference type="EMBL" id="ROP90838.1"/>
    </source>
</evidence>
<dbReference type="OrthoDB" id="9775069at2"/>